<dbReference type="RefSeq" id="WP_028309975.1">
    <property type="nucleotide sequence ID" value="NZ_AXWS01000004.1"/>
</dbReference>
<feature type="chain" id="PRO_5034219638" evidence="1">
    <location>
        <begin position="27"/>
        <end position="409"/>
    </location>
</feature>
<dbReference type="AlphaFoldDB" id="A0A8B6X158"/>
<protein>
    <submittedName>
        <fullName evidence="3">Uncharacterized protein</fullName>
    </submittedName>
</protein>
<keyword evidence="2" id="KW-1185">Reference proteome</keyword>
<organism evidence="2 3">
    <name type="scientific">Derxia gummosa DSM 723</name>
    <dbReference type="NCBI Taxonomy" id="1121388"/>
    <lineage>
        <taxon>Bacteria</taxon>
        <taxon>Pseudomonadati</taxon>
        <taxon>Pseudomonadota</taxon>
        <taxon>Betaproteobacteria</taxon>
        <taxon>Burkholderiales</taxon>
        <taxon>Alcaligenaceae</taxon>
        <taxon>Derxia</taxon>
    </lineage>
</organism>
<sequence>MPQTFSLRSVALAAALGLTALPVAFADDGAPARAVIQAGTTAQSDAIRAVLTSLNSLFTTSVPAAGNAALLDLFASDFLDGGDDRASVLTTDGLLSTDNIGITFSLTKIISVASDGKSLLAKLSIAWPGNASPVEAPEMQFVLGTDGKWRFWGDRRLGYVEPHSINQRQRATASSAWNYSRWMEFSIDSSTADTVKYVRFSGPGLPAARSFSRLGSVQGIVYGRTADGDFRLVDTSLASLDTSWIPDCATPYYGLNCVDLTTMKSSSRYNVVFYNASYRRIGEVTTMGIPSVPYANDVVATKNTSWFATPKTFRPALRGSIVNGSTVSLTWTLPTSYTMTMENAGVYLRNSATTMNVYKGSWDGALAPRGSSASFGQWTGSVNPTSGNVWLSVKASAGHRFVTSQDWPY</sequence>
<evidence type="ECO:0000256" key="1">
    <source>
        <dbReference type="SAM" id="SignalP"/>
    </source>
</evidence>
<keyword evidence="1" id="KW-0732">Signal</keyword>
<proteinExistence type="predicted"/>
<dbReference type="Proteomes" id="UP000675920">
    <property type="component" value="Unplaced"/>
</dbReference>
<feature type="signal peptide" evidence="1">
    <location>
        <begin position="1"/>
        <end position="26"/>
    </location>
</feature>
<evidence type="ECO:0000313" key="3">
    <source>
        <dbReference type="RefSeq" id="WP_028309975.1"/>
    </source>
</evidence>
<name>A0A8B6X158_9BURK</name>
<dbReference type="OrthoDB" id="5401381at2"/>
<accession>A0A8B6X158</accession>
<reference evidence="3" key="1">
    <citation type="submission" date="2025-08" db="UniProtKB">
        <authorList>
            <consortium name="RefSeq"/>
        </authorList>
    </citation>
    <scope>IDENTIFICATION</scope>
</reference>
<evidence type="ECO:0000313" key="2">
    <source>
        <dbReference type="Proteomes" id="UP000675920"/>
    </source>
</evidence>